<dbReference type="Gene3D" id="3.30.565.10">
    <property type="entry name" value="Histidine kinase-like ATPase, C-terminal domain"/>
    <property type="match status" value="1"/>
</dbReference>
<evidence type="ECO:0000259" key="2">
    <source>
        <dbReference type="PROSITE" id="PS50109"/>
    </source>
</evidence>
<evidence type="ECO:0000313" key="4">
    <source>
        <dbReference type="Proteomes" id="UP000193335"/>
    </source>
</evidence>
<dbReference type="AlphaFoldDB" id="A0A1Y2JTR6"/>
<dbReference type="Proteomes" id="UP000193335">
    <property type="component" value="Unassembled WGS sequence"/>
</dbReference>
<dbReference type="SUPFAM" id="SSF55874">
    <property type="entry name" value="ATPase domain of HSP90 chaperone/DNA topoisomerase II/histidine kinase"/>
    <property type="match status" value="1"/>
</dbReference>
<evidence type="ECO:0000313" key="3">
    <source>
        <dbReference type="EMBL" id="OSJ33824.1"/>
    </source>
</evidence>
<dbReference type="SMART" id="SM00387">
    <property type="entry name" value="HATPase_c"/>
    <property type="match status" value="1"/>
</dbReference>
<dbReference type="Pfam" id="PF02518">
    <property type="entry name" value="HATPase_c"/>
    <property type="match status" value="1"/>
</dbReference>
<protein>
    <recommendedName>
        <fullName evidence="2">Histidine kinase domain-containing protein</fullName>
    </recommendedName>
</protein>
<reference evidence="3 4" key="1">
    <citation type="submission" date="2017-03" db="EMBL/GenBank/DDBJ databases">
        <title>Whole genome sequences of fourteen strains of Bradyrhizobium canariense and one strain of Bradyrhizobium japonicum isolated from Lupinus (Papilionoideae: Genisteae) species in Algeria.</title>
        <authorList>
            <person name="Crovadore J."/>
            <person name="Chekireb D."/>
            <person name="Brachmann A."/>
            <person name="Chablais R."/>
            <person name="Cochard B."/>
            <person name="Lefort F."/>
        </authorList>
    </citation>
    <scope>NUCLEOTIDE SEQUENCE [LARGE SCALE GENOMIC DNA]</scope>
    <source>
        <strain evidence="3 4">UBMA197</strain>
    </source>
</reference>
<comment type="caution">
    <text evidence="3">The sequence shown here is derived from an EMBL/GenBank/DDBJ whole genome shotgun (WGS) entry which is preliminary data.</text>
</comment>
<organism evidence="3 4">
    <name type="scientific">Bradyrhizobium japonicum</name>
    <dbReference type="NCBI Taxonomy" id="375"/>
    <lineage>
        <taxon>Bacteria</taxon>
        <taxon>Pseudomonadati</taxon>
        <taxon>Pseudomonadota</taxon>
        <taxon>Alphaproteobacteria</taxon>
        <taxon>Hyphomicrobiales</taxon>
        <taxon>Nitrobacteraceae</taxon>
        <taxon>Bradyrhizobium</taxon>
    </lineage>
</organism>
<dbReference type="EMBL" id="NAFL01000238">
    <property type="protein sequence ID" value="OSJ33824.1"/>
    <property type="molecule type" value="Genomic_DNA"/>
</dbReference>
<name>A0A1Y2JTR6_BRAJP</name>
<dbReference type="PANTHER" id="PTHR43547">
    <property type="entry name" value="TWO-COMPONENT HISTIDINE KINASE"/>
    <property type="match status" value="1"/>
</dbReference>
<keyword evidence="1" id="KW-0597">Phosphoprotein</keyword>
<dbReference type="PROSITE" id="PS50109">
    <property type="entry name" value="HIS_KIN"/>
    <property type="match status" value="1"/>
</dbReference>
<accession>A0A1Y2JTR6</accession>
<dbReference type="InterPro" id="IPR005467">
    <property type="entry name" value="His_kinase_dom"/>
</dbReference>
<dbReference type="InterPro" id="IPR003594">
    <property type="entry name" value="HATPase_dom"/>
</dbReference>
<feature type="domain" description="Histidine kinase" evidence="2">
    <location>
        <begin position="131"/>
        <end position="318"/>
    </location>
</feature>
<gene>
    <name evidence="3" type="ORF">BSZ19_14210</name>
</gene>
<proteinExistence type="predicted"/>
<dbReference type="GO" id="GO:0000155">
    <property type="term" value="F:phosphorelay sensor kinase activity"/>
    <property type="evidence" value="ECO:0007669"/>
    <property type="project" value="TreeGrafter"/>
</dbReference>
<dbReference type="InterPro" id="IPR036890">
    <property type="entry name" value="HATPase_C_sf"/>
</dbReference>
<evidence type="ECO:0000256" key="1">
    <source>
        <dbReference type="ARBA" id="ARBA00022553"/>
    </source>
</evidence>
<dbReference type="PANTHER" id="PTHR43547:SF2">
    <property type="entry name" value="HYBRID SIGNAL TRANSDUCTION HISTIDINE KINASE C"/>
    <property type="match status" value="1"/>
</dbReference>
<sequence length="318" mass="34398">MRSHEDFAKALLETALQWVRASAEAVVSNADSQLVPFAASDWAVNAVGAVRLSSSHFALGIRDVEHAGGMQDPISMSEVLSTFAGASVELSVVWIPLTFGATTVELIYLEGHRGGSFGAVSVESFSAAGIQVAAVLDNLLSTDDPALKRDLGIARGLELLGEQVRAHLRFTRMDGVILEVLGMFRDELETSCISVRADIDEGLPELRGCRLQLQQVVFNLLRNGIDAIKDVHGGGRRLEISCGADDLEMLVTFRDRGSGLGASINDMDRSIDPFFTRKSSGMSVSSFISRCIIEAHRGRIWAERNEESGLTIRLALPL</sequence>